<dbReference type="GO" id="GO:0031499">
    <property type="term" value="C:TRAMP complex"/>
    <property type="evidence" value="ECO:0007669"/>
    <property type="project" value="TreeGrafter"/>
</dbReference>
<dbReference type="GO" id="GO:0005730">
    <property type="term" value="C:nucleolus"/>
    <property type="evidence" value="ECO:0007669"/>
    <property type="project" value="TreeGrafter"/>
</dbReference>
<dbReference type="PANTHER" id="PTHR23092:SF47">
    <property type="entry name" value="POLYMERASE SIGMA, PUTATIVE-RELATED"/>
    <property type="match status" value="1"/>
</dbReference>
<keyword evidence="3" id="KW-1185">Reference proteome</keyword>
<sequence length="488" mass="53355">MYGQGNNNHNNNVSPGMPVQNSENNMFRRATGSPNAGQRFGPPGGGSPHQQQSSVPMYVNHPYGVETGRQNFNNTPTMGSLGTPQVFGNMWRNSASVGRMGSLKDRSYRKGSHNTNNGGYNGDESGDQNTPLIPTRPLLKALAKHCRPQPPWCVGNANGSLHIADEIALFAGFNSSTEEELAMNTACLNTVQDMLRSVWPDTDLRPMGITAAGNFFHKDTTSHYYAVNNSEVTEEVRKQLGAAANERGAQIEFAVDYRGLQCFVLTDSLSGLRCCVRIGPNAAERCEPAAELLRHTFGSNLGARGVLFVLFALLQQNRILDDSGTNPRLLPGEAAAVMLLSVLNSYDATDVPDAGRLLMDFFLTFGFISYFNPVSISVVHNGMRHTVPKKHANAQLSVVDPSDGDTNLTPSLDRVSNLQAVFSYCYSALNQYAQVSGDQRRAQSALSSIIGGEPYWGRVFRFYEQKVEPYCSVVESKRNSLVKSMYSN</sequence>
<feature type="region of interest" description="Disordered" evidence="1">
    <location>
        <begin position="101"/>
        <end position="130"/>
    </location>
</feature>
<evidence type="ECO:0000313" key="3">
    <source>
        <dbReference type="Proteomes" id="UP000015354"/>
    </source>
</evidence>
<reference evidence="2 3" key="1">
    <citation type="journal article" date="2013" name="PLoS ONE">
        <title>Predicting the Proteins of Angomonas deanei, Strigomonas culicis and Their Respective Endosymbionts Reveals New Aspects of the Trypanosomatidae Family.</title>
        <authorList>
            <person name="Motta M.C."/>
            <person name="Martins A.C."/>
            <person name="de Souza S.S."/>
            <person name="Catta-Preta C.M."/>
            <person name="Silva R."/>
            <person name="Klein C.C."/>
            <person name="de Almeida L.G."/>
            <person name="de Lima Cunha O."/>
            <person name="Ciapina L.P."/>
            <person name="Brocchi M."/>
            <person name="Colabardini A.C."/>
            <person name="de Araujo Lima B."/>
            <person name="Machado C.R."/>
            <person name="de Almeida Soares C.M."/>
            <person name="Probst C.M."/>
            <person name="de Menezes C.B."/>
            <person name="Thompson C.E."/>
            <person name="Bartholomeu D.C."/>
            <person name="Gradia D.F."/>
            <person name="Pavoni D.P."/>
            <person name="Grisard E.C."/>
            <person name="Fantinatti-Garboggini F."/>
            <person name="Marchini F.K."/>
            <person name="Rodrigues-Luiz G.F."/>
            <person name="Wagner G."/>
            <person name="Goldman G.H."/>
            <person name="Fietto J.L."/>
            <person name="Elias M.C."/>
            <person name="Goldman M.H."/>
            <person name="Sagot M.F."/>
            <person name="Pereira M."/>
            <person name="Stoco P.H."/>
            <person name="de Mendonca-Neto R.P."/>
            <person name="Teixeira S.M."/>
            <person name="Maciel T.E."/>
            <person name="de Oliveira Mendes T.A."/>
            <person name="Urmenyi T.P."/>
            <person name="de Souza W."/>
            <person name="Schenkman S."/>
            <person name="de Vasconcelos A.T."/>
        </authorList>
    </citation>
    <scope>NUCLEOTIDE SEQUENCE [LARGE SCALE GENOMIC DNA]</scope>
</reference>
<evidence type="ECO:0000256" key="1">
    <source>
        <dbReference type="SAM" id="MobiDB-lite"/>
    </source>
</evidence>
<dbReference type="Gene3D" id="1.10.1410.10">
    <property type="match status" value="1"/>
</dbReference>
<dbReference type="SUPFAM" id="SSF81631">
    <property type="entry name" value="PAP/OAS1 substrate-binding domain"/>
    <property type="match status" value="1"/>
</dbReference>
<name>S9UA57_9TRYP</name>
<dbReference type="EMBL" id="ATMH01006449">
    <property type="protein sequence ID" value="EPY25843.1"/>
    <property type="molecule type" value="Genomic_DNA"/>
</dbReference>
<dbReference type="AlphaFoldDB" id="S9UA57"/>
<dbReference type="GO" id="GO:0031123">
    <property type="term" value="P:RNA 3'-end processing"/>
    <property type="evidence" value="ECO:0007669"/>
    <property type="project" value="TreeGrafter"/>
</dbReference>
<comment type="caution">
    <text evidence="2">The sequence shown here is derived from an EMBL/GenBank/DDBJ whole genome shotgun (WGS) entry which is preliminary data.</text>
</comment>
<gene>
    <name evidence="2" type="ORF">STCU_06449</name>
</gene>
<dbReference type="OrthoDB" id="278211at2759"/>
<proteinExistence type="predicted"/>
<dbReference type="GO" id="GO:1990817">
    <property type="term" value="F:poly(A) RNA polymerase activity"/>
    <property type="evidence" value="ECO:0007669"/>
    <property type="project" value="InterPro"/>
</dbReference>
<accession>S9UA57</accession>
<feature type="compositionally biased region" description="Low complexity" evidence="1">
    <location>
        <begin position="1"/>
        <end position="12"/>
    </location>
</feature>
<dbReference type="PANTHER" id="PTHR23092">
    <property type="entry name" value="POLY(A) RNA POLYMERASE"/>
    <property type="match status" value="1"/>
</dbReference>
<dbReference type="GO" id="GO:0043634">
    <property type="term" value="P:polyadenylation-dependent ncRNA catabolic process"/>
    <property type="evidence" value="ECO:0007669"/>
    <property type="project" value="TreeGrafter"/>
</dbReference>
<organism evidence="2 3">
    <name type="scientific">Strigomonas culicis</name>
    <dbReference type="NCBI Taxonomy" id="28005"/>
    <lineage>
        <taxon>Eukaryota</taxon>
        <taxon>Discoba</taxon>
        <taxon>Euglenozoa</taxon>
        <taxon>Kinetoplastea</taxon>
        <taxon>Metakinetoplastina</taxon>
        <taxon>Trypanosomatida</taxon>
        <taxon>Trypanosomatidae</taxon>
        <taxon>Strigomonadinae</taxon>
        <taxon>Strigomonas</taxon>
    </lineage>
</organism>
<dbReference type="InterPro" id="IPR045862">
    <property type="entry name" value="Trf4-like"/>
</dbReference>
<protein>
    <submittedName>
        <fullName evidence="2">Uncharacterized protein</fullName>
    </submittedName>
</protein>
<dbReference type="GO" id="GO:0003729">
    <property type="term" value="F:mRNA binding"/>
    <property type="evidence" value="ECO:0007669"/>
    <property type="project" value="TreeGrafter"/>
</dbReference>
<feature type="region of interest" description="Disordered" evidence="1">
    <location>
        <begin position="1"/>
        <end position="55"/>
    </location>
</feature>
<dbReference type="Proteomes" id="UP000015354">
    <property type="component" value="Unassembled WGS sequence"/>
</dbReference>
<evidence type="ECO:0000313" key="2">
    <source>
        <dbReference type="EMBL" id="EPY25843.1"/>
    </source>
</evidence>